<dbReference type="CDD" id="cd00761">
    <property type="entry name" value="Glyco_tranf_GTA_type"/>
    <property type="match status" value="1"/>
</dbReference>
<dbReference type="PANTHER" id="PTHR22916">
    <property type="entry name" value="GLYCOSYLTRANSFERASE"/>
    <property type="match status" value="1"/>
</dbReference>
<dbReference type="GO" id="GO:0016758">
    <property type="term" value="F:hexosyltransferase activity"/>
    <property type="evidence" value="ECO:0007669"/>
    <property type="project" value="UniProtKB-ARBA"/>
</dbReference>
<keyword evidence="3" id="KW-1185">Reference proteome</keyword>
<sequence length="331" mass="38058">MEKDLISVIIISYNIEKYISKCIKSVEKQDYTNLEIIVVDDGSTDETPKIIQSMASEDSRLRFFCKENGGPSSARNYGLDVSKGKYVLFVDGDDYVAKDYVSYLYKLIINNNSEFAFSRNLFSSKKQQQITEDKIKVLTPEQATALLMSTTVVVSSYNKIYSSSLLNKHKIRYNEKLFYGEGLSFITTVSQLANNVCVGDRRVYFYRKNNYDSATTAFNIQKIINGEKSIFMIKDNLILSSKMIDDMITLHLAVYYLGACVNLINHNQKSKYKAEYKRWMHYVRVHLPSLLANSNVSLYRKCMLIGGTCFPLLIAKLDIIRRKRIINNSYN</sequence>
<feature type="domain" description="Glycosyltransferase 2-like" evidence="1">
    <location>
        <begin position="7"/>
        <end position="167"/>
    </location>
</feature>
<dbReference type="STRING" id="396268.IV45_GL000809"/>
<dbReference type="InterPro" id="IPR029044">
    <property type="entry name" value="Nucleotide-diphossugar_trans"/>
</dbReference>
<dbReference type="PATRIC" id="fig|396268.3.peg.820"/>
<dbReference type="Gene3D" id="3.90.550.10">
    <property type="entry name" value="Spore Coat Polysaccharide Biosynthesis Protein SpsA, Chain A"/>
    <property type="match status" value="1"/>
</dbReference>
<reference evidence="2 3" key="1">
    <citation type="journal article" date="2015" name="Genome Announc.">
        <title>Expanding the biotechnology potential of lactobacilli through comparative genomics of 213 strains and associated genera.</title>
        <authorList>
            <person name="Sun Z."/>
            <person name="Harris H.M."/>
            <person name="McCann A."/>
            <person name="Guo C."/>
            <person name="Argimon S."/>
            <person name="Zhang W."/>
            <person name="Yang X."/>
            <person name="Jeffery I.B."/>
            <person name="Cooney J.C."/>
            <person name="Kagawa T.F."/>
            <person name="Liu W."/>
            <person name="Song Y."/>
            <person name="Salvetti E."/>
            <person name="Wrobel A."/>
            <person name="Rasinkangas P."/>
            <person name="Parkhill J."/>
            <person name="Rea M.C."/>
            <person name="O'Sullivan O."/>
            <person name="Ritari J."/>
            <person name="Douillard F.P."/>
            <person name="Paul Ross R."/>
            <person name="Yang R."/>
            <person name="Briner A.E."/>
            <person name="Felis G.E."/>
            <person name="de Vos W.M."/>
            <person name="Barrangou R."/>
            <person name="Klaenhammer T.R."/>
            <person name="Caufield P.W."/>
            <person name="Cui Y."/>
            <person name="Zhang H."/>
            <person name="O'Toole P.W."/>
        </authorList>
    </citation>
    <scope>NUCLEOTIDE SEQUENCE [LARGE SCALE GENOMIC DNA]</scope>
    <source>
        <strain evidence="2 3">DSM 17896</strain>
    </source>
</reference>
<dbReference type="OrthoDB" id="396512at2"/>
<protein>
    <recommendedName>
        <fullName evidence="1">Glycosyltransferase 2-like domain-containing protein</fullName>
    </recommendedName>
</protein>
<name>A0A0R2I0J3_9LACO</name>
<dbReference type="Pfam" id="PF00535">
    <property type="entry name" value="Glycos_transf_2"/>
    <property type="match status" value="1"/>
</dbReference>
<dbReference type="EMBL" id="JQBW01000010">
    <property type="protein sequence ID" value="KRN58363.1"/>
    <property type="molecule type" value="Genomic_DNA"/>
</dbReference>
<accession>A0A0R2I0J3</accession>
<dbReference type="Proteomes" id="UP000050934">
    <property type="component" value="Unassembled WGS sequence"/>
</dbReference>
<comment type="caution">
    <text evidence="2">The sequence shown here is derived from an EMBL/GenBank/DDBJ whole genome shotgun (WGS) entry which is preliminary data.</text>
</comment>
<dbReference type="InterPro" id="IPR001173">
    <property type="entry name" value="Glyco_trans_2-like"/>
</dbReference>
<dbReference type="AlphaFoldDB" id="A0A0R2I0J3"/>
<dbReference type="RefSeq" id="WP_057741628.1">
    <property type="nucleotide sequence ID" value="NZ_JQBW01000010.1"/>
</dbReference>
<dbReference type="SUPFAM" id="SSF53448">
    <property type="entry name" value="Nucleotide-diphospho-sugar transferases"/>
    <property type="match status" value="1"/>
</dbReference>
<gene>
    <name evidence="2" type="ORF">IV45_GL000809</name>
</gene>
<organism evidence="2 3">
    <name type="scientific">Limosilactobacillus secaliphilus</name>
    <dbReference type="NCBI Taxonomy" id="396268"/>
    <lineage>
        <taxon>Bacteria</taxon>
        <taxon>Bacillati</taxon>
        <taxon>Bacillota</taxon>
        <taxon>Bacilli</taxon>
        <taxon>Lactobacillales</taxon>
        <taxon>Lactobacillaceae</taxon>
        <taxon>Limosilactobacillus</taxon>
    </lineage>
</organism>
<evidence type="ECO:0000259" key="1">
    <source>
        <dbReference type="Pfam" id="PF00535"/>
    </source>
</evidence>
<evidence type="ECO:0000313" key="2">
    <source>
        <dbReference type="EMBL" id="KRN58363.1"/>
    </source>
</evidence>
<proteinExistence type="predicted"/>
<dbReference type="PANTHER" id="PTHR22916:SF3">
    <property type="entry name" value="UDP-GLCNAC:BETAGAL BETA-1,3-N-ACETYLGLUCOSAMINYLTRANSFERASE-LIKE PROTEIN 1"/>
    <property type="match status" value="1"/>
</dbReference>
<evidence type="ECO:0000313" key="3">
    <source>
        <dbReference type="Proteomes" id="UP000050934"/>
    </source>
</evidence>